<name>A0A420XSS6_9ACTN</name>
<dbReference type="InParanoid" id="A0A420XSS6"/>
<dbReference type="RefSeq" id="WP_121192902.1">
    <property type="nucleotide sequence ID" value="NZ_RBWV01000010.1"/>
</dbReference>
<keyword evidence="3" id="KW-1185">Reference proteome</keyword>
<organism evidence="2 3">
    <name type="scientific">Motilibacter peucedani</name>
    <dbReference type="NCBI Taxonomy" id="598650"/>
    <lineage>
        <taxon>Bacteria</taxon>
        <taxon>Bacillati</taxon>
        <taxon>Actinomycetota</taxon>
        <taxon>Actinomycetes</taxon>
        <taxon>Motilibacterales</taxon>
        <taxon>Motilibacteraceae</taxon>
        <taxon>Motilibacter</taxon>
    </lineage>
</organism>
<dbReference type="AlphaFoldDB" id="A0A420XSS6"/>
<gene>
    <name evidence="2" type="ORF">CLV35_1627</name>
</gene>
<sequence>MNATPLHLSPSALTVLPTLPRLALPRPTQLVAAVVVAAGLVAVSPADPVVQRGGEGPRPGPTASVVQPPTTLPVSAQVGFRPPTRLGDGYPRP</sequence>
<evidence type="ECO:0000313" key="3">
    <source>
        <dbReference type="Proteomes" id="UP000281955"/>
    </source>
</evidence>
<evidence type="ECO:0000256" key="1">
    <source>
        <dbReference type="SAM" id="MobiDB-lite"/>
    </source>
</evidence>
<evidence type="ECO:0000313" key="2">
    <source>
        <dbReference type="EMBL" id="RKS77924.1"/>
    </source>
</evidence>
<accession>A0A420XSS6</accession>
<comment type="caution">
    <text evidence="2">The sequence shown here is derived from an EMBL/GenBank/DDBJ whole genome shotgun (WGS) entry which is preliminary data.</text>
</comment>
<protein>
    <submittedName>
        <fullName evidence="2">Uncharacterized protein</fullName>
    </submittedName>
</protein>
<feature type="region of interest" description="Disordered" evidence="1">
    <location>
        <begin position="47"/>
        <end position="93"/>
    </location>
</feature>
<dbReference type="EMBL" id="RBWV01000010">
    <property type="protein sequence ID" value="RKS77924.1"/>
    <property type="molecule type" value="Genomic_DNA"/>
</dbReference>
<dbReference type="Proteomes" id="UP000281955">
    <property type="component" value="Unassembled WGS sequence"/>
</dbReference>
<reference evidence="2 3" key="1">
    <citation type="submission" date="2018-10" db="EMBL/GenBank/DDBJ databases">
        <title>Genomic Encyclopedia of Archaeal and Bacterial Type Strains, Phase II (KMG-II): from individual species to whole genera.</title>
        <authorList>
            <person name="Goeker M."/>
        </authorList>
    </citation>
    <scope>NUCLEOTIDE SEQUENCE [LARGE SCALE GENOMIC DNA]</scope>
    <source>
        <strain evidence="2 3">RP-AC37</strain>
    </source>
</reference>
<proteinExistence type="predicted"/>
<feature type="compositionally biased region" description="Polar residues" evidence="1">
    <location>
        <begin position="64"/>
        <end position="74"/>
    </location>
</feature>